<evidence type="ECO:0000313" key="2">
    <source>
        <dbReference type="EMBL" id="OLP47985.1"/>
    </source>
</evidence>
<accession>A0A1Q9A065</accession>
<reference evidence="2 3" key="1">
    <citation type="submission" date="2016-09" db="EMBL/GenBank/DDBJ databases">
        <title>Rhizobium oryziradicis sp. nov., isolated from the root of rice.</title>
        <authorList>
            <person name="Zhao J."/>
            <person name="Zhang X."/>
        </authorList>
    </citation>
    <scope>NUCLEOTIDE SEQUENCE [LARGE SCALE GENOMIC DNA]</scope>
    <source>
        <strain evidence="2 3">14971</strain>
    </source>
</reference>
<dbReference type="Proteomes" id="UP000544107">
    <property type="component" value="Unassembled WGS sequence"/>
</dbReference>
<dbReference type="Proteomes" id="UP000185598">
    <property type="component" value="Unassembled WGS sequence"/>
</dbReference>
<evidence type="ECO:0000313" key="1">
    <source>
        <dbReference type="EMBL" id="MBB4010469.1"/>
    </source>
</evidence>
<dbReference type="EMBL" id="JACIED010000009">
    <property type="protein sequence ID" value="MBB4010469.1"/>
    <property type="molecule type" value="Genomic_DNA"/>
</dbReference>
<gene>
    <name evidence="2" type="ORF">BJF91_11260</name>
    <name evidence="1" type="ORF">GGQ71_004770</name>
</gene>
<dbReference type="STRING" id="887144.BJF91_11260"/>
<proteinExistence type="predicted"/>
<reference evidence="1 4" key="2">
    <citation type="submission" date="2020-08" db="EMBL/GenBank/DDBJ databases">
        <title>Genomic Encyclopedia of Type Strains, Phase IV (KMG-IV): sequencing the most valuable type-strain genomes for metagenomic binning, comparative biology and taxonomic classification.</title>
        <authorList>
            <person name="Goeker M."/>
        </authorList>
    </citation>
    <scope>NUCLEOTIDE SEQUENCE [LARGE SCALE GENOMIC DNA]</scope>
    <source>
        <strain evidence="1 4">DSM 100021</strain>
    </source>
</reference>
<comment type="caution">
    <text evidence="2">The sequence shown here is derived from an EMBL/GenBank/DDBJ whole genome shotgun (WGS) entry which is preliminary data.</text>
</comment>
<evidence type="ECO:0000313" key="4">
    <source>
        <dbReference type="Proteomes" id="UP000544107"/>
    </source>
</evidence>
<keyword evidence="3" id="KW-1185">Reference proteome</keyword>
<organism evidence="2 3">
    <name type="scientific">Allorhizobium taibaishanense</name>
    <dbReference type="NCBI Taxonomy" id="887144"/>
    <lineage>
        <taxon>Bacteria</taxon>
        <taxon>Pseudomonadati</taxon>
        <taxon>Pseudomonadota</taxon>
        <taxon>Alphaproteobacteria</taxon>
        <taxon>Hyphomicrobiales</taxon>
        <taxon>Rhizobiaceae</taxon>
        <taxon>Rhizobium/Agrobacterium group</taxon>
        <taxon>Allorhizobium</taxon>
    </lineage>
</organism>
<name>A0A1Q9A065_9HYPH</name>
<evidence type="ECO:0000313" key="3">
    <source>
        <dbReference type="Proteomes" id="UP000185598"/>
    </source>
</evidence>
<protein>
    <submittedName>
        <fullName evidence="2">Uncharacterized protein</fullName>
    </submittedName>
</protein>
<dbReference type="EMBL" id="MKIN01000026">
    <property type="protein sequence ID" value="OLP47985.1"/>
    <property type="molecule type" value="Genomic_DNA"/>
</dbReference>
<sequence length="60" mass="6393">MSSVLIYEALLPSDGQSFGPATDCGASFYVAFMEADAMAANLHTALPVSVILKTKQKNRD</sequence>
<dbReference type="AlphaFoldDB" id="A0A1Q9A065"/>